<comment type="caution">
    <text evidence="1">The sequence shown here is derived from an EMBL/GenBank/DDBJ whole genome shotgun (WGS) entry which is preliminary data.</text>
</comment>
<name>A0A9D1R180_9BACT</name>
<dbReference type="AlphaFoldDB" id="A0A9D1R180"/>
<reference evidence="1" key="2">
    <citation type="submission" date="2021-04" db="EMBL/GenBank/DDBJ databases">
        <authorList>
            <person name="Gilroy R."/>
        </authorList>
    </citation>
    <scope>NUCLEOTIDE SEQUENCE</scope>
    <source>
        <strain evidence="1">ChiSxjej5B17-1746</strain>
    </source>
</reference>
<evidence type="ECO:0000313" key="1">
    <source>
        <dbReference type="EMBL" id="HIW79806.1"/>
    </source>
</evidence>
<accession>A0A9D1R180</accession>
<dbReference type="Proteomes" id="UP000824264">
    <property type="component" value="Unassembled WGS sequence"/>
</dbReference>
<evidence type="ECO:0000313" key="2">
    <source>
        <dbReference type="Proteomes" id="UP000824264"/>
    </source>
</evidence>
<organism evidence="1 2">
    <name type="scientific">Candidatus Bilophila faecipullorum</name>
    <dbReference type="NCBI Taxonomy" id="2838482"/>
    <lineage>
        <taxon>Bacteria</taxon>
        <taxon>Pseudomonadati</taxon>
        <taxon>Thermodesulfobacteriota</taxon>
        <taxon>Desulfovibrionia</taxon>
        <taxon>Desulfovibrionales</taxon>
        <taxon>Desulfovibrionaceae</taxon>
        <taxon>Bilophila</taxon>
    </lineage>
</organism>
<gene>
    <name evidence="1" type="ORF">H9874_11800</name>
</gene>
<reference evidence="1" key="1">
    <citation type="journal article" date="2021" name="PeerJ">
        <title>Extensive microbial diversity within the chicken gut microbiome revealed by metagenomics and culture.</title>
        <authorList>
            <person name="Gilroy R."/>
            <person name="Ravi A."/>
            <person name="Getino M."/>
            <person name="Pursley I."/>
            <person name="Horton D.L."/>
            <person name="Alikhan N.F."/>
            <person name="Baker D."/>
            <person name="Gharbi K."/>
            <person name="Hall N."/>
            <person name="Watson M."/>
            <person name="Adriaenssens E.M."/>
            <person name="Foster-Nyarko E."/>
            <person name="Jarju S."/>
            <person name="Secka A."/>
            <person name="Antonio M."/>
            <person name="Oren A."/>
            <person name="Chaudhuri R.R."/>
            <person name="La Ragione R."/>
            <person name="Hildebrand F."/>
            <person name="Pallen M.J."/>
        </authorList>
    </citation>
    <scope>NUCLEOTIDE SEQUENCE</scope>
    <source>
        <strain evidence="1">ChiSxjej5B17-1746</strain>
    </source>
</reference>
<dbReference type="InterPro" id="IPR014972">
    <property type="entry name" value="Phage_Mu_Gp37"/>
</dbReference>
<protein>
    <submittedName>
        <fullName evidence="1">DUF1834 family protein</fullName>
    </submittedName>
</protein>
<dbReference type="Pfam" id="PF08873">
    <property type="entry name" value="Phage_Mu_Gp37"/>
    <property type="match status" value="1"/>
</dbReference>
<sequence>MDVEDAILALLEPLRDDPGAKTVSSFQGQPGKEAWARLRRGFPAVLVLYAGSRGFRLSGRRLEERMTFEVYVMDKSYRSDTTGQKPEPGHPGTYALLAAARERLVGVPPLPGMGPCLPLSVKGFVLEGASVYRMTLSTVHNIAL</sequence>
<dbReference type="EMBL" id="DXGI01000443">
    <property type="protein sequence ID" value="HIW79806.1"/>
    <property type="molecule type" value="Genomic_DNA"/>
</dbReference>
<proteinExistence type="predicted"/>